<proteinExistence type="predicted"/>
<dbReference type="EMBL" id="JAJSBI010000032">
    <property type="protein sequence ID" value="MCD9879807.1"/>
    <property type="molecule type" value="Genomic_DNA"/>
</dbReference>
<reference evidence="2" key="1">
    <citation type="submission" date="2021-12" db="EMBL/GenBank/DDBJ databases">
        <authorList>
            <person name="Lee J.-H."/>
            <person name="Kim S.-B."/>
        </authorList>
    </citation>
    <scope>NUCLEOTIDE SEQUENCE</scope>
    <source>
        <strain evidence="2">NR30</strain>
    </source>
</reference>
<feature type="region of interest" description="Disordered" evidence="1">
    <location>
        <begin position="1"/>
        <end position="34"/>
    </location>
</feature>
<evidence type="ECO:0000313" key="3">
    <source>
        <dbReference type="Proteomes" id="UP001108029"/>
    </source>
</evidence>
<accession>A0A9Q3ZCN6</accession>
<keyword evidence="3" id="KW-1185">Reference proteome</keyword>
<name>A0A9Q3ZCN6_9ACTN</name>
<sequence length="71" mass="7494">MNRTALEPCRPLAGRPARDPSPAPTHGPGSGAFPPIYAQLAAEWRARGRAVPDRPDVQWASFADLSDGGDA</sequence>
<organism evidence="2 3">
    <name type="scientific">Streptomyces guryensis</name>
    <dbReference type="NCBI Taxonomy" id="2886947"/>
    <lineage>
        <taxon>Bacteria</taxon>
        <taxon>Bacillati</taxon>
        <taxon>Actinomycetota</taxon>
        <taxon>Actinomycetes</taxon>
        <taxon>Kitasatosporales</taxon>
        <taxon>Streptomycetaceae</taxon>
        <taxon>Streptomyces</taxon>
    </lineage>
</organism>
<dbReference type="Proteomes" id="UP001108029">
    <property type="component" value="Unassembled WGS sequence"/>
</dbReference>
<dbReference type="AlphaFoldDB" id="A0A9Q3ZCN6"/>
<protein>
    <submittedName>
        <fullName evidence="2">Uncharacterized protein</fullName>
    </submittedName>
</protein>
<gene>
    <name evidence="2" type="ORF">LJ657_40825</name>
</gene>
<dbReference type="RefSeq" id="WP_232654746.1">
    <property type="nucleotide sequence ID" value="NZ_JAJSBI010000032.1"/>
</dbReference>
<evidence type="ECO:0000313" key="2">
    <source>
        <dbReference type="EMBL" id="MCD9879807.1"/>
    </source>
</evidence>
<evidence type="ECO:0000256" key="1">
    <source>
        <dbReference type="SAM" id="MobiDB-lite"/>
    </source>
</evidence>
<comment type="caution">
    <text evidence="2">The sequence shown here is derived from an EMBL/GenBank/DDBJ whole genome shotgun (WGS) entry which is preliminary data.</text>
</comment>